<dbReference type="PANTHER" id="PTHR44216">
    <property type="entry name" value="PROTEIN O-MANNOSYL-TRANSFERASE TMTC2"/>
    <property type="match status" value="1"/>
</dbReference>
<feature type="transmembrane region" description="Helical" evidence="1">
    <location>
        <begin position="153"/>
        <end position="184"/>
    </location>
</feature>
<protein>
    <recommendedName>
        <fullName evidence="2">Glycosyltransferase RgtA/B/C/D-like domain-containing protein</fullName>
    </recommendedName>
</protein>
<organism evidence="3 4">
    <name type="scientific">Candidatus Gottesmanbacteria bacterium RBG_13_37_7</name>
    <dbReference type="NCBI Taxonomy" id="1798369"/>
    <lineage>
        <taxon>Bacteria</taxon>
        <taxon>Candidatus Gottesmaniibacteriota</taxon>
    </lineage>
</organism>
<feature type="transmembrane region" description="Helical" evidence="1">
    <location>
        <begin position="72"/>
        <end position="92"/>
    </location>
</feature>
<evidence type="ECO:0000256" key="1">
    <source>
        <dbReference type="SAM" id="Phobius"/>
    </source>
</evidence>
<feature type="transmembrane region" description="Helical" evidence="1">
    <location>
        <begin position="277"/>
        <end position="294"/>
    </location>
</feature>
<sequence length="470" mass="55295">MKIKILFAVLFIFTAFFYKDTLAYFFISDDFAHVNFSSVLQTISFQKTDFHYIPIFWLIMFITKKIFGLNPFPFHLLAVMVHLINIFLIYQLGKEFFNNKKQSLLCLLLFSFFFSHYEVVYWITGISTSLMVVFYLSGLLFFISYLRTNKFTYFILYLISFICAILTHEYGLSLFAVSVIYYILQKNRKIFTAGLFLLPVVIIFFLFLLRLKYSSLPPTAHVFTSYTFIRAIMKSLNYLFIPSPYLIDPIGKVVSGFLSIIIFTLITVFSLKNRISFFAYLWLIITILFIAISSDPQARYFYLCSIPSIFLLVSYLPVSIYPKRKNIGRKIAVNLLGIYYFFIITSGIVFLQQQKISWKQTSEITKKTLATTANLLMSKKGYKQIFFVNLPDSINGPPWNAYLYRRDFDTALNLFYQVEQKNIYFIRTGPYNFRLRNDPYIPVYMLGKINNSKRLIFIYDDKKGEINLLE</sequence>
<dbReference type="InterPro" id="IPR052384">
    <property type="entry name" value="TMTC_O-mannosyltransferase"/>
</dbReference>
<name>A0A1F5YIV0_9BACT</name>
<accession>A0A1F5YIV0</accession>
<keyword evidence="1" id="KW-0812">Transmembrane</keyword>
<dbReference type="GO" id="GO:0035269">
    <property type="term" value="P:protein O-linked glycosylation via mannose"/>
    <property type="evidence" value="ECO:0007669"/>
    <property type="project" value="TreeGrafter"/>
</dbReference>
<feature type="domain" description="Glycosyltransferase RgtA/B/C/D-like" evidence="2">
    <location>
        <begin position="55"/>
        <end position="208"/>
    </location>
</feature>
<proteinExistence type="predicted"/>
<feature type="transmembrane region" description="Helical" evidence="1">
    <location>
        <begin position="104"/>
        <end position="123"/>
    </location>
</feature>
<comment type="caution">
    <text evidence="3">The sequence shown here is derived from an EMBL/GenBank/DDBJ whole genome shotgun (WGS) entry which is preliminary data.</text>
</comment>
<dbReference type="PANTHER" id="PTHR44216:SF3">
    <property type="entry name" value="PROTEIN O-MANNOSYL-TRANSFERASE TMTC2"/>
    <property type="match status" value="1"/>
</dbReference>
<keyword evidence="1" id="KW-0472">Membrane</keyword>
<evidence type="ECO:0000313" key="3">
    <source>
        <dbReference type="EMBL" id="OGF99982.1"/>
    </source>
</evidence>
<reference evidence="3 4" key="1">
    <citation type="journal article" date="2016" name="Nat. Commun.">
        <title>Thousands of microbial genomes shed light on interconnected biogeochemical processes in an aquifer system.</title>
        <authorList>
            <person name="Anantharaman K."/>
            <person name="Brown C.T."/>
            <person name="Hug L.A."/>
            <person name="Sharon I."/>
            <person name="Castelle C.J."/>
            <person name="Probst A.J."/>
            <person name="Thomas B.C."/>
            <person name="Singh A."/>
            <person name="Wilkins M.J."/>
            <person name="Karaoz U."/>
            <person name="Brodie E.L."/>
            <person name="Williams K.H."/>
            <person name="Hubbard S.S."/>
            <person name="Banfield J.F."/>
        </authorList>
    </citation>
    <scope>NUCLEOTIDE SEQUENCE [LARGE SCALE GENOMIC DNA]</scope>
</reference>
<feature type="transmembrane region" description="Helical" evidence="1">
    <location>
        <begin position="253"/>
        <end position="270"/>
    </location>
</feature>
<feature type="transmembrane region" description="Helical" evidence="1">
    <location>
        <begin position="300"/>
        <end position="319"/>
    </location>
</feature>
<dbReference type="EMBL" id="MFIY01000031">
    <property type="protein sequence ID" value="OGF99982.1"/>
    <property type="molecule type" value="Genomic_DNA"/>
</dbReference>
<gene>
    <name evidence="3" type="ORF">A2Y99_01510</name>
</gene>
<dbReference type="Pfam" id="PF13231">
    <property type="entry name" value="PMT_2"/>
    <property type="match status" value="1"/>
</dbReference>
<feature type="transmembrane region" description="Helical" evidence="1">
    <location>
        <begin position="129"/>
        <end position="146"/>
    </location>
</feature>
<dbReference type="GO" id="GO:0000030">
    <property type="term" value="F:mannosyltransferase activity"/>
    <property type="evidence" value="ECO:0007669"/>
    <property type="project" value="TreeGrafter"/>
</dbReference>
<feature type="transmembrane region" description="Helical" evidence="1">
    <location>
        <begin position="221"/>
        <end position="241"/>
    </location>
</feature>
<dbReference type="InterPro" id="IPR038731">
    <property type="entry name" value="RgtA/B/C-like"/>
</dbReference>
<dbReference type="Proteomes" id="UP000178230">
    <property type="component" value="Unassembled WGS sequence"/>
</dbReference>
<evidence type="ECO:0000313" key="4">
    <source>
        <dbReference type="Proteomes" id="UP000178230"/>
    </source>
</evidence>
<feature type="transmembrane region" description="Helical" evidence="1">
    <location>
        <begin position="190"/>
        <end position="209"/>
    </location>
</feature>
<keyword evidence="1" id="KW-1133">Transmembrane helix</keyword>
<evidence type="ECO:0000259" key="2">
    <source>
        <dbReference type="Pfam" id="PF13231"/>
    </source>
</evidence>
<dbReference type="AlphaFoldDB" id="A0A1F5YIV0"/>
<feature type="transmembrane region" description="Helical" evidence="1">
    <location>
        <begin position="331"/>
        <end position="351"/>
    </location>
</feature>